<dbReference type="Proteomes" id="UP000824681">
    <property type="component" value="Chromosome"/>
</dbReference>
<reference evidence="1 2" key="1">
    <citation type="journal article" date="2021" name="ACS Chem. Biol.">
        <title>Genomic-Led Discovery of a Novel Glycopeptide Antibiotic by Nonomuraea coxensis DSM 45129.</title>
        <authorList>
            <person name="Yushchuk O."/>
            <person name="Vior N.M."/>
            <person name="Andreo-Vidal A."/>
            <person name="Berini F."/>
            <person name="Ruckert C."/>
            <person name="Busche T."/>
            <person name="Binda E."/>
            <person name="Kalinowski J."/>
            <person name="Truman A.W."/>
            <person name="Marinelli F."/>
        </authorList>
    </citation>
    <scope>NUCLEOTIDE SEQUENCE [LARGE SCALE GENOMIC DNA]</scope>
    <source>
        <strain evidence="1 2">DSM 45129</strain>
    </source>
</reference>
<name>A0ABX8TSJ1_9ACTN</name>
<keyword evidence="2" id="KW-1185">Reference proteome</keyword>
<sequence length="135" mass="14510">MKGPLIYPFLVDSESLAAAALLAALSRTVEIFAGLRHPFVRHEHVSTFFPPAGVRVGIAFVLPDGREVRFEVSVAAAGDVFHVEGSITAESETLLDLPRKALPDVLDAIAVLDDYASDVAEAANRTIDRLLEEIA</sequence>
<evidence type="ECO:0000313" key="2">
    <source>
        <dbReference type="Proteomes" id="UP000824681"/>
    </source>
</evidence>
<dbReference type="EMBL" id="CP068985">
    <property type="protein sequence ID" value="QYC38093.1"/>
    <property type="molecule type" value="Genomic_DNA"/>
</dbReference>
<gene>
    <name evidence="1" type="ORF">Nocox_02300</name>
</gene>
<organism evidence="1 2">
    <name type="scientific">Nonomuraea coxensis DSM 45129</name>
    <dbReference type="NCBI Taxonomy" id="1122611"/>
    <lineage>
        <taxon>Bacteria</taxon>
        <taxon>Bacillati</taxon>
        <taxon>Actinomycetota</taxon>
        <taxon>Actinomycetes</taxon>
        <taxon>Streptosporangiales</taxon>
        <taxon>Streptosporangiaceae</taxon>
        <taxon>Nonomuraea</taxon>
    </lineage>
</organism>
<proteinExistence type="predicted"/>
<protein>
    <submittedName>
        <fullName evidence="1">Uncharacterized protein</fullName>
    </submittedName>
</protein>
<accession>A0ABX8TSJ1</accession>
<evidence type="ECO:0000313" key="1">
    <source>
        <dbReference type="EMBL" id="QYC38093.1"/>
    </source>
</evidence>